<evidence type="ECO:0000256" key="1">
    <source>
        <dbReference type="SAM" id="Phobius"/>
    </source>
</evidence>
<dbReference type="EMBL" id="MFNE01000036">
    <property type="protein sequence ID" value="OGG94605.1"/>
    <property type="molecule type" value="Genomic_DNA"/>
</dbReference>
<name>A0A1F6G916_9PROT</name>
<gene>
    <name evidence="2" type="ORF">A2527_05315</name>
</gene>
<dbReference type="STRING" id="1817772.A2527_05315"/>
<reference evidence="2 3" key="1">
    <citation type="journal article" date="2016" name="Nat. Commun.">
        <title>Thousands of microbial genomes shed light on interconnected biogeochemical processes in an aquifer system.</title>
        <authorList>
            <person name="Anantharaman K."/>
            <person name="Brown C.T."/>
            <person name="Hug L.A."/>
            <person name="Sharon I."/>
            <person name="Castelle C.J."/>
            <person name="Probst A.J."/>
            <person name="Thomas B.C."/>
            <person name="Singh A."/>
            <person name="Wilkins M.J."/>
            <person name="Karaoz U."/>
            <person name="Brodie E.L."/>
            <person name="Williams K.H."/>
            <person name="Hubbard S.S."/>
            <person name="Banfield J.F."/>
        </authorList>
    </citation>
    <scope>NUCLEOTIDE SEQUENCE [LARGE SCALE GENOMIC DNA]</scope>
</reference>
<evidence type="ECO:0000313" key="3">
    <source>
        <dbReference type="Proteomes" id="UP000178449"/>
    </source>
</evidence>
<keyword evidence="1" id="KW-1133">Transmembrane helix</keyword>
<dbReference type="AlphaFoldDB" id="A0A1F6G916"/>
<protein>
    <submittedName>
        <fullName evidence="2">Uncharacterized protein</fullName>
    </submittedName>
</protein>
<feature type="transmembrane region" description="Helical" evidence="1">
    <location>
        <begin position="55"/>
        <end position="71"/>
    </location>
</feature>
<keyword evidence="1" id="KW-0812">Transmembrane</keyword>
<organism evidence="2 3">
    <name type="scientific">Candidatus Lambdaproteobacteria bacterium RIFOXYD2_FULL_50_16</name>
    <dbReference type="NCBI Taxonomy" id="1817772"/>
    <lineage>
        <taxon>Bacteria</taxon>
        <taxon>Pseudomonadati</taxon>
        <taxon>Pseudomonadota</taxon>
        <taxon>Candidatus Lambdaproteobacteria</taxon>
    </lineage>
</organism>
<sequence length="339" mass="37958">MIKIESRKKLNAVKPLGGAKETFLIIDLPLAEFVCLIIIQATEAFRYKKNMKNRLWWVALLPLLILAYYLVGHKNQTAENIPVTEGKKGQLPEQVGTLGLKKTQHFDRSNLWQWVESQSDYYISMGFKHLVVAEYVSQMEPDVSLVTLEIFTFDKALNAFGVLSDEGEGGEAIELGQVGWKKGDLILFYQGGRYYRLSVGGELSTAIKMGKLLLELDPAPPLEEFEGFVGTEGLKASWYQKNGFKGLDWVGPVVFREYENGEFVFQIARFLDPGPAALKLYLEHLTLVKKTTTGGGFSYKGHDLNNSPIELILTKKGLYGVYGDAPPDLIQNLLNKNGI</sequence>
<dbReference type="InterPro" id="IPR046534">
    <property type="entry name" value="DUF6599"/>
</dbReference>
<evidence type="ECO:0000313" key="2">
    <source>
        <dbReference type="EMBL" id="OGG94605.1"/>
    </source>
</evidence>
<keyword evidence="1" id="KW-0472">Membrane</keyword>
<proteinExistence type="predicted"/>
<accession>A0A1F6G916</accession>
<comment type="caution">
    <text evidence="2">The sequence shown here is derived from an EMBL/GenBank/DDBJ whole genome shotgun (WGS) entry which is preliminary data.</text>
</comment>
<dbReference type="Pfam" id="PF20244">
    <property type="entry name" value="DUF6599"/>
    <property type="match status" value="1"/>
</dbReference>
<dbReference type="Proteomes" id="UP000178449">
    <property type="component" value="Unassembled WGS sequence"/>
</dbReference>